<reference evidence="1 2" key="1">
    <citation type="submission" date="2016-10" db="EMBL/GenBank/DDBJ databases">
        <authorList>
            <person name="de Groot N.N."/>
        </authorList>
    </citation>
    <scope>NUCLEOTIDE SEQUENCE [LARGE SCALE GENOMIC DNA]</scope>
    <source>
        <strain evidence="1 2">DSM 44215</strain>
    </source>
</reference>
<name>A0A1H2L1S3_9ACTN</name>
<sequence>MGRSRIRIASFGMSSGSHLVALLSSDRLAPYLREADGDEALALRLYEWNTQISAASMEVLAYLEVLLRNAIDRELTKFADESRRGLPWFMLPSVNGPSHNEITTAVETTRGRLRGISPRRDARGQIIAGLSFGFWTAFFKAPYEDLWRSALTYALPGTPSGSRKNVIVALERTRKFRNRLAHHDSLLAQDILLELDTMLSLVEWIDPDARIWLDGIQRVTKVYTERPVAPVDTLVVPAGLAWPLYQSTSVYICPPDRNFRPADYMAFYADKEIKPEVPAILHHRPNVVWTSAEAARLQGLAGDTHKNDRKIGKAITASLSVGWTHGRYQVFLLSSGGHPKHLTLAKPIPHLSTGRGSAYVQRHRYTTHHSLETATSTDELV</sequence>
<evidence type="ECO:0008006" key="3">
    <source>
        <dbReference type="Google" id="ProtNLM"/>
    </source>
</evidence>
<dbReference type="STRING" id="158898.SAMN04488548_1344179"/>
<proteinExistence type="predicted"/>
<evidence type="ECO:0000313" key="1">
    <source>
        <dbReference type="EMBL" id="SDU74496.1"/>
    </source>
</evidence>
<protein>
    <recommendedName>
        <fullName evidence="3">Abi-like protein</fullName>
    </recommendedName>
</protein>
<dbReference type="Proteomes" id="UP000183180">
    <property type="component" value="Unassembled WGS sequence"/>
</dbReference>
<accession>A0A1H2L1S3</accession>
<dbReference type="AlphaFoldDB" id="A0A1H2L1S3"/>
<gene>
    <name evidence="1" type="ORF">SAMN04488548_1344179</name>
</gene>
<evidence type="ECO:0000313" key="2">
    <source>
        <dbReference type="Proteomes" id="UP000183180"/>
    </source>
</evidence>
<organism evidence="1 2">
    <name type="scientific">Gordonia westfalica</name>
    <dbReference type="NCBI Taxonomy" id="158898"/>
    <lineage>
        <taxon>Bacteria</taxon>
        <taxon>Bacillati</taxon>
        <taxon>Actinomycetota</taxon>
        <taxon>Actinomycetes</taxon>
        <taxon>Mycobacteriales</taxon>
        <taxon>Gordoniaceae</taxon>
        <taxon>Gordonia</taxon>
    </lineage>
</organism>
<dbReference type="EMBL" id="FNLM01000034">
    <property type="protein sequence ID" value="SDU74496.1"/>
    <property type="molecule type" value="Genomic_DNA"/>
</dbReference>